<dbReference type="SMART" id="SM00382">
    <property type="entry name" value="AAA"/>
    <property type="match status" value="2"/>
</dbReference>
<feature type="transmembrane region" description="Helical" evidence="10">
    <location>
        <begin position="207"/>
        <end position="226"/>
    </location>
</feature>
<dbReference type="CDD" id="cd18578">
    <property type="entry name" value="ABC_6TM_Pgp_ABCB1_D2_like"/>
    <property type="match status" value="1"/>
</dbReference>
<evidence type="ECO:0000256" key="2">
    <source>
        <dbReference type="ARBA" id="ARBA00022448"/>
    </source>
</evidence>
<dbReference type="PROSITE" id="PS50929">
    <property type="entry name" value="ABC_TM1F"/>
    <property type="match status" value="2"/>
</dbReference>
<dbReference type="FunFam" id="3.40.50.300:FF:000205">
    <property type="entry name" value="ABC transporter B family member 4"/>
    <property type="match status" value="2"/>
</dbReference>
<evidence type="ECO:0000259" key="11">
    <source>
        <dbReference type="PROSITE" id="PS50893"/>
    </source>
</evidence>
<protein>
    <submittedName>
        <fullName evidence="13">ABC transporter B family protein</fullName>
    </submittedName>
</protein>
<dbReference type="InterPro" id="IPR011527">
    <property type="entry name" value="ABC1_TM_dom"/>
</dbReference>
<comment type="similarity">
    <text evidence="1">Belongs to the ABC transporter superfamily. ABCB family. Multidrug resistance exporter (TC 3.A.1.201) subfamily.</text>
</comment>
<dbReference type="Gene3D" id="3.40.50.300">
    <property type="entry name" value="P-loop containing nucleotide triphosphate hydrolases"/>
    <property type="match status" value="2"/>
</dbReference>
<evidence type="ECO:0000259" key="12">
    <source>
        <dbReference type="PROSITE" id="PS50929"/>
    </source>
</evidence>
<feature type="transmembrane region" description="Helical" evidence="10">
    <location>
        <begin position="23"/>
        <end position="45"/>
    </location>
</feature>
<dbReference type="AlphaFoldDB" id="G7KJX9"/>
<evidence type="ECO:0000256" key="8">
    <source>
        <dbReference type="ARBA" id="ARBA00023136"/>
    </source>
</evidence>
<feature type="transmembrane region" description="Helical" evidence="10">
    <location>
        <begin position="238"/>
        <end position="258"/>
    </location>
</feature>
<reference evidence="13 15" key="1">
    <citation type="journal article" date="2011" name="Nature">
        <title>The Medicago genome provides insight into the evolution of rhizobial symbioses.</title>
        <authorList>
            <person name="Young N.D."/>
            <person name="Debelle F."/>
            <person name="Oldroyd G.E."/>
            <person name="Geurts R."/>
            <person name="Cannon S.B."/>
            <person name="Udvardi M.K."/>
            <person name="Benedito V.A."/>
            <person name="Mayer K.F."/>
            <person name="Gouzy J."/>
            <person name="Schoof H."/>
            <person name="Van de Peer Y."/>
            <person name="Proost S."/>
            <person name="Cook D.R."/>
            <person name="Meyers B.C."/>
            <person name="Spannagl M."/>
            <person name="Cheung F."/>
            <person name="De Mita S."/>
            <person name="Krishnakumar V."/>
            <person name="Gundlach H."/>
            <person name="Zhou S."/>
            <person name="Mudge J."/>
            <person name="Bharti A.K."/>
            <person name="Murray J.D."/>
            <person name="Naoumkina M.A."/>
            <person name="Rosen B."/>
            <person name="Silverstein K.A."/>
            <person name="Tang H."/>
            <person name="Rombauts S."/>
            <person name="Zhao P.X."/>
            <person name="Zhou P."/>
            <person name="Barbe V."/>
            <person name="Bardou P."/>
            <person name="Bechner M."/>
            <person name="Bellec A."/>
            <person name="Berger A."/>
            <person name="Berges H."/>
            <person name="Bidwell S."/>
            <person name="Bisseling T."/>
            <person name="Choisne N."/>
            <person name="Couloux A."/>
            <person name="Denny R."/>
            <person name="Deshpande S."/>
            <person name="Dai X."/>
            <person name="Doyle J.J."/>
            <person name="Dudez A.M."/>
            <person name="Farmer A.D."/>
            <person name="Fouteau S."/>
            <person name="Franken C."/>
            <person name="Gibelin C."/>
            <person name="Gish J."/>
            <person name="Goldstein S."/>
            <person name="Gonzalez A.J."/>
            <person name="Green P.J."/>
            <person name="Hallab A."/>
            <person name="Hartog M."/>
            <person name="Hua A."/>
            <person name="Humphray S.J."/>
            <person name="Jeong D.H."/>
            <person name="Jing Y."/>
            <person name="Jocker A."/>
            <person name="Kenton S.M."/>
            <person name="Kim D.J."/>
            <person name="Klee K."/>
            <person name="Lai H."/>
            <person name="Lang C."/>
            <person name="Lin S."/>
            <person name="Macmil S.L."/>
            <person name="Magdelenat G."/>
            <person name="Matthews L."/>
            <person name="McCorrison J."/>
            <person name="Monaghan E.L."/>
            <person name="Mun J.H."/>
            <person name="Najar F.Z."/>
            <person name="Nicholson C."/>
            <person name="Noirot C."/>
            <person name="O'Bleness M."/>
            <person name="Paule C.R."/>
            <person name="Poulain J."/>
            <person name="Prion F."/>
            <person name="Qin B."/>
            <person name="Qu C."/>
            <person name="Retzel E.F."/>
            <person name="Riddle C."/>
            <person name="Sallet E."/>
            <person name="Samain S."/>
            <person name="Samson N."/>
            <person name="Sanders I."/>
            <person name="Saurat O."/>
            <person name="Scarpelli C."/>
            <person name="Schiex T."/>
            <person name="Segurens B."/>
            <person name="Severin A.J."/>
            <person name="Sherrier D.J."/>
            <person name="Shi R."/>
            <person name="Sims S."/>
            <person name="Singer S.R."/>
            <person name="Sinharoy S."/>
            <person name="Sterck L."/>
            <person name="Viollet A."/>
            <person name="Wang B.B."/>
            <person name="Wang K."/>
            <person name="Wang M."/>
            <person name="Wang X."/>
            <person name="Warfsmann J."/>
            <person name="Weissenbach J."/>
            <person name="White D.D."/>
            <person name="White J.D."/>
            <person name="Wiley G.B."/>
            <person name="Wincker P."/>
            <person name="Xing Y."/>
            <person name="Yang L."/>
            <person name="Yao Z."/>
            <person name="Ying F."/>
            <person name="Zhai J."/>
            <person name="Zhou L."/>
            <person name="Zuber A."/>
            <person name="Denarie J."/>
            <person name="Dixon R.A."/>
            <person name="May G.D."/>
            <person name="Schwartz D.C."/>
            <person name="Rogers J."/>
            <person name="Quetier F."/>
            <person name="Town C.D."/>
            <person name="Roe B.A."/>
        </authorList>
    </citation>
    <scope>NUCLEOTIDE SEQUENCE [LARGE SCALE GENOMIC DNA]</scope>
    <source>
        <strain evidence="13">A17</strain>
        <strain evidence="14 15">cv. Jemalong A17</strain>
    </source>
</reference>
<dbReference type="InterPro" id="IPR003593">
    <property type="entry name" value="AAA+_ATPase"/>
</dbReference>
<keyword evidence="3 10" id="KW-0812">Transmembrane</keyword>
<feature type="domain" description="ABC transmembrane type-1" evidence="12">
    <location>
        <begin position="1"/>
        <end position="266"/>
    </location>
</feature>
<gene>
    <name evidence="13" type="ordered locus">MTR_6g009070</name>
</gene>
<reference evidence="14" key="3">
    <citation type="submission" date="2015-04" db="UniProtKB">
        <authorList>
            <consortium name="EnsemblPlants"/>
        </authorList>
    </citation>
    <scope>IDENTIFICATION</scope>
    <source>
        <strain evidence="14">cv. Jemalong A17</strain>
    </source>
</reference>
<dbReference type="CDD" id="cd18577">
    <property type="entry name" value="ABC_6TM_Pgp_ABCB1_D1_like"/>
    <property type="match status" value="1"/>
</dbReference>
<keyword evidence="5" id="KW-0547">Nucleotide-binding</keyword>
<accession>A0A0C3VTC0</accession>
<keyword evidence="4" id="KW-0677">Repeat</keyword>
<dbReference type="InterPro" id="IPR003439">
    <property type="entry name" value="ABC_transporter-like_ATP-bd"/>
</dbReference>
<reference evidence="13 15" key="2">
    <citation type="journal article" date="2014" name="BMC Genomics">
        <title>An improved genome release (version Mt4.0) for the model legume Medicago truncatula.</title>
        <authorList>
            <person name="Tang H."/>
            <person name="Krishnakumar V."/>
            <person name="Bidwell S."/>
            <person name="Rosen B."/>
            <person name="Chan A."/>
            <person name="Zhou S."/>
            <person name="Gentzbittel L."/>
            <person name="Childs K.L."/>
            <person name="Yandell M."/>
            <person name="Gundlach H."/>
            <person name="Mayer K.F."/>
            <person name="Schwartz D.C."/>
            <person name="Town C.D."/>
        </authorList>
    </citation>
    <scope>GENOME REANNOTATION</scope>
    <source>
        <strain evidence="14 15">cv. Jemalong A17</strain>
    </source>
</reference>
<dbReference type="InterPro" id="IPR027417">
    <property type="entry name" value="P-loop_NTPase"/>
</dbReference>
<organism evidence="13 15">
    <name type="scientific">Medicago truncatula</name>
    <name type="common">Barrel medic</name>
    <name type="synonym">Medicago tribuloides</name>
    <dbReference type="NCBI Taxonomy" id="3880"/>
    <lineage>
        <taxon>Eukaryota</taxon>
        <taxon>Viridiplantae</taxon>
        <taxon>Streptophyta</taxon>
        <taxon>Embryophyta</taxon>
        <taxon>Tracheophyta</taxon>
        <taxon>Spermatophyta</taxon>
        <taxon>Magnoliopsida</taxon>
        <taxon>eudicotyledons</taxon>
        <taxon>Gunneridae</taxon>
        <taxon>Pentapetalae</taxon>
        <taxon>rosids</taxon>
        <taxon>fabids</taxon>
        <taxon>Fabales</taxon>
        <taxon>Fabaceae</taxon>
        <taxon>Papilionoideae</taxon>
        <taxon>50 kb inversion clade</taxon>
        <taxon>NPAAA clade</taxon>
        <taxon>Hologalegina</taxon>
        <taxon>IRL clade</taxon>
        <taxon>Trifolieae</taxon>
        <taxon>Medicago</taxon>
    </lineage>
</organism>
<keyword evidence="8 10" id="KW-0472">Membrane</keyword>
<dbReference type="SUPFAM" id="SSF52540">
    <property type="entry name" value="P-loop containing nucleoside triphosphate hydrolases"/>
    <property type="match status" value="2"/>
</dbReference>
<dbReference type="CDD" id="cd03249">
    <property type="entry name" value="ABC_MTABC3_MDL1_MDL2"/>
    <property type="match status" value="2"/>
</dbReference>
<keyword evidence="15" id="KW-1185">Reference proteome</keyword>
<dbReference type="SUPFAM" id="SSF90123">
    <property type="entry name" value="ABC transporter transmembrane region"/>
    <property type="match status" value="2"/>
</dbReference>
<dbReference type="Proteomes" id="UP000002051">
    <property type="component" value="Chromosome 6"/>
</dbReference>
<evidence type="ECO:0000313" key="13">
    <source>
        <dbReference type="EMBL" id="AES74618.2"/>
    </source>
</evidence>
<dbReference type="EMBL" id="CM001222">
    <property type="protein sequence ID" value="AES74618.2"/>
    <property type="molecule type" value="Genomic_DNA"/>
</dbReference>
<dbReference type="Gene3D" id="1.20.1560.10">
    <property type="entry name" value="ABC transporter type 1, transmembrane domain"/>
    <property type="match status" value="3"/>
</dbReference>
<evidence type="ECO:0000256" key="6">
    <source>
        <dbReference type="ARBA" id="ARBA00022840"/>
    </source>
</evidence>
<dbReference type="GO" id="GO:0016020">
    <property type="term" value="C:membrane"/>
    <property type="evidence" value="ECO:0000318"/>
    <property type="project" value="GO_Central"/>
</dbReference>
<evidence type="ECO:0000256" key="7">
    <source>
        <dbReference type="ARBA" id="ARBA00022989"/>
    </source>
</evidence>
<dbReference type="InterPro" id="IPR017871">
    <property type="entry name" value="ABC_transporter-like_CS"/>
</dbReference>
<dbReference type="PaxDb" id="3880-AES74618"/>
<dbReference type="InterPro" id="IPR036640">
    <property type="entry name" value="ABC1_TM_sf"/>
</dbReference>
<evidence type="ECO:0000256" key="10">
    <source>
        <dbReference type="SAM" id="Phobius"/>
    </source>
</evidence>
<evidence type="ECO:0000256" key="4">
    <source>
        <dbReference type="ARBA" id="ARBA00022737"/>
    </source>
</evidence>
<evidence type="ECO:0000256" key="9">
    <source>
        <dbReference type="ARBA" id="ARBA00023180"/>
    </source>
</evidence>
<dbReference type="eggNOG" id="KOG0055">
    <property type="taxonomic scope" value="Eukaryota"/>
</dbReference>
<dbReference type="Pfam" id="PF00005">
    <property type="entry name" value="ABC_tran"/>
    <property type="match status" value="2"/>
</dbReference>
<dbReference type="GO" id="GO:0055085">
    <property type="term" value="P:transmembrane transport"/>
    <property type="evidence" value="ECO:0000318"/>
    <property type="project" value="GO_Central"/>
</dbReference>
<feature type="transmembrane region" description="Helical" evidence="10">
    <location>
        <begin position="753"/>
        <end position="778"/>
    </location>
</feature>
<evidence type="ECO:0000256" key="5">
    <source>
        <dbReference type="ARBA" id="ARBA00022741"/>
    </source>
</evidence>
<keyword evidence="6" id="KW-0067">ATP-binding</keyword>
<dbReference type="GO" id="GO:0005524">
    <property type="term" value="F:ATP binding"/>
    <property type="evidence" value="ECO:0007669"/>
    <property type="project" value="UniProtKB-KW"/>
</dbReference>
<feature type="transmembrane region" description="Helical" evidence="10">
    <location>
        <begin position="640"/>
        <end position="662"/>
    </location>
</feature>
<keyword evidence="9" id="KW-0325">Glycoprotein</keyword>
<feature type="domain" description="ABC transporter" evidence="11">
    <location>
        <begin position="934"/>
        <end position="1172"/>
    </location>
</feature>
<evidence type="ECO:0000256" key="1">
    <source>
        <dbReference type="ARBA" id="ARBA00007577"/>
    </source>
</evidence>
<evidence type="ECO:0000313" key="14">
    <source>
        <dbReference type="EnsemblPlants" id="AES74618"/>
    </source>
</evidence>
<name>G7KJX9_MEDTR</name>
<proteinExistence type="inferred from homology"/>
<dbReference type="GO" id="GO:0016887">
    <property type="term" value="F:ATP hydrolysis activity"/>
    <property type="evidence" value="ECO:0007669"/>
    <property type="project" value="InterPro"/>
</dbReference>
<dbReference type="HOGENOM" id="CLU_000604_17_2_1"/>
<dbReference type="GO" id="GO:0042626">
    <property type="term" value="F:ATPase-coupled transmembrane transporter activity"/>
    <property type="evidence" value="ECO:0000318"/>
    <property type="project" value="GO_Central"/>
</dbReference>
<dbReference type="GO" id="GO:0140359">
    <property type="term" value="F:ABC-type transporter activity"/>
    <property type="evidence" value="ECO:0007669"/>
    <property type="project" value="InterPro"/>
</dbReference>
<keyword evidence="7 10" id="KW-1133">Transmembrane helix</keyword>
<accession>G7KJX9</accession>
<keyword evidence="2" id="KW-0813">Transport</keyword>
<dbReference type="PROSITE" id="PS00211">
    <property type="entry name" value="ABC_TRANSPORTER_1"/>
    <property type="match status" value="2"/>
</dbReference>
<sequence length="1190" mass="130273">MNSIGSISGPSKNNFVHNINENVIVLLYLACASSVACFLEGYCWTRTGERQAARMRARYLKAVLRQEVAYFDLHVTSTSEVITSVSNDILVIQDVLSEKVPDFLMNTSNFIGGYIVAFALLWRLAIVGFPFVVLLVIPGFMYGRVSMGLARKIREEYNKAGTIAEQAISSIRTVYSFAGESKTIDAFSEALEGSVKLGLKQGLAKGLAIGSNGVNFAIWSFMAYYGSRMVMYHGAKGGTVYSVGFSLAIAGSALGAGMSNVKYFSEASAAGERIMEVIKRVPKIDSENMEGEIIEKVSGEVEFNHVEFVYPSRPESVILKDFCLKVPSGKTVALVGGSGSGKSTVVSLLQRFYDPIGGEILLDGVAIHKLQLKWLRSQMGLVSQEPALFATSIKENILFGREDATFEDVVDAAKASNAHNFISMLPQGYDTQVRERGVQMSGGQKQRIAIARAIIKMPKILLLDEATSALDSESERVVQEALDKATVGRTTIIIAHRLSTIQNADIIAVVQNGKIMEIGSHESLVQDDNSIYASLVRLQQTKRDETDDTPSIMNKDHMQNTSTCRLVSPSSSLNSATRGNDDVLNYNNVVEDVATKFVVDDDDNDNSKDKKKVEVPSFKWLLAMNGPEWKQTCLGCINAVLFGAIQPVYSFGLGSVISVYFLENHDEIKKQIRIYALCFLGLAVISMVVNVLQHYSFAYMGEYLTKRVRERMFSKILTFEVGWFDEDQNSTGSVCSRLAKEANVVRSLVGDRLALVVQTISAVVIAFTMGLISLCVLLRNMSRKAIKAQDECSKIAAEAVSNLRTINAFSSQDRILKMLEKSQQGPSHESIRQSWYAGIGLACAQSIKLCSYALTFWYGGKIVSQGYISAKALFKTFIILVTTGKVIADAGSMTNDLAKGSDAIESVFTILDRYTKIDPDEIEGYKAEKLIGKIEFCDVYFAYPSRPNVMIFEGFSIKIDAGKSTALVGESGSGKSTIIGLIERFYDPLKGIVTIDGRDIKIYNLRSLRKHIALVSQEPTLFSGTIKENIAYGSYDDKVDESEIIEASKAANAHDFISSLKDGYDTLCGDRGVQLSGGQKQRIAIARAILKNPEVLLLDEATSALDSQSEKLVQDALEKVMVGRTSVVVAHRLSTIQNCDLIAVLDKGSVIEKGTHSSLLSKGPSGAYYSLISLKIRPTNIIIDSSHEIN</sequence>
<feature type="domain" description="ABC transporter" evidence="11">
    <location>
        <begin position="301"/>
        <end position="537"/>
    </location>
</feature>
<dbReference type="PANTHER" id="PTHR45136:SF2">
    <property type="entry name" value="ABC TRANSPORTER DOMAIN-CONTAINING PROTEIN"/>
    <property type="match status" value="1"/>
</dbReference>
<dbReference type="Pfam" id="PF00664">
    <property type="entry name" value="ABC_membrane"/>
    <property type="match status" value="3"/>
</dbReference>
<dbReference type="PANTHER" id="PTHR45136">
    <property type="entry name" value="ABC TRANSPORTER DOMAIN-CONTAINING PROTEIN"/>
    <property type="match status" value="1"/>
</dbReference>
<dbReference type="PROSITE" id="PS50893">
    <property type="entry name" value="ABC_TRANSPORTER_2"/>
    <property type="match status" value="2"/>
</dbReference>
<dbReference type="EnsemblPlants" id="AES74618">
    <property type="protein sequence ID" value="AES74618"/>
    <property type="gene ID" value="MTR_6g009070"/>
</dbReference>
<feature type="transmembrane region" description="Helical" evidence="10">
    <location>
        <begin position="674"/>
        <end position="695"/>
    </location>
</feature>
<evidence type="ECO:0000256" key="3">
    <source>
        <dbReference type="ARBA" id="ARBA00022692"/>
    </source>
</evidence>
<feature type="transmembrane region" description="Helical" evidence="10">
    <location>
        <begin position="114"/>
        <end position="137"/>
    </location>
</feature>
<feature type="domain" description="ABC transmembrane type-1" evidence="12">
    <location>
        <begin position="639"/>
        <end position="899"/>
    </location>
</feature>
<evidence type="ECO:0000313" key="15">
    <source>
        <dbReference type="Proteomes" id="UP000002051"/>
    </source>
</evidence>